<comment type="subunit">
    <text evidence="3">The complex is composed of two ATP-binding proteins (HrtA), two transmembrane proteins (HrtB) and a solute-binding protein.</text>
</comment>
<evidence type="ECO:0000259" key="12">
    <source>
        <dbReference type="Pfam" id="PF02687"/>
    </source>
</evidence>
<feature type="domain" description="ABC3 transporter permease C-terminal" evidence="12">
    <location>
        <begin position="270"/>
        <end position="383"/>
    </location>
</feature>
<reference evidence="14" key="1">
    <citation type="submission" date="2023-07" db="EMBL/GenBank/DDBJ databases">
        <title>Genomic Encyclopedia of Type Strains, Phase IV (KMG-IV): sequencing the most valuable type-strain genomes for metagenomic binning, comparative biology and taxonomic classification.</title>
        <authorList>
            <person name="Goeker M."/>
        </authorList>
    </citation>
    <scope>NUCLEOTIDE SEQUENCE</scope>
    <source>
        <strain evidence="14">DSM 19659</strain>
    </source>
</reference>
<evidence type="ECO:0000256" key="3">
    <source>
        <dbReference type="ARBA" id="ARBA00011131"/>
    </source>
</evidence>
<comment type="function">
    <text evidence="10">Part of the ABC transporter complex hrt involved in hemin import. Responsible for the translocation of the substrate across the membrane.</text>
</comment>
<name>A0AAE3VCI9_9FIRM</name>
<comment type="subcellular location">
    <subcellularLocation>
        <location evidence="1">Cell membrane</location>
        <topology evidence="1">Multi-pass membrane protein</topology>
    </subcellularLocation>
</comment>
<sequence length="400" mass="43701">MGLGAMGLARRNIRNKPGRAYGLMALTAILCFVLFLSSFLILSLKNGIHSLSGRMGADLIVVPEGYDSKITGAILRGEPNSFFFDQSVAERVRALPGVEEASPQIFLATLSAGCCSYPLQLIGVDFDTDFSVVPWLSSQVKLPLKEGEIIVGASIEGTYNSEVKFFGRPFKIKGRLAKTGMGFDTSVFMDMETTRVLASEFQKLLETPVAEDERLISSVMVRLQKDADPKAVQTAVTEEFRGEGVYPLLSKQMMSEVSANLQNLLFYVYVLIALLWLLSFVVLMLVYSISLRERRREFATLRVLGAGRKKLRAICLTEILLINAGGAFCGTVLGAAVALLFGPAFSKLLRMPFLTPGVSVFLLLFAAALLVGTLMGPLAAIFSLRELNQKELALVSREND</sequence>
<evidence type="ECO:0000256" key="8">
    <source>
        <dbReference type="ARBA" id="ARBA00022989"/>
    </source>
</evidence>
<keyword evidence="5" id="KW-0813">Transport</keyword>
<feature type="transmembrane region" description="Helical" evidence="11">
    <location>
        <begin position="264"/>
        <end position="287"/>
    </location>
</feature>
<dbReference type="EMBL" id="JAUSTO010000021">
    <property type="protein sequence ID" value="MDQ0153470.1"/>
    <property type="molecule type" value="Genomic_DNA"/>
</dbReference>
<dbReference type="InterPro" id="IPR003838">
    <property type="entry name" value="ABC3_permease_C"/>
</dbReference>
<dbReference type="AlphaFoldDB" id="A0AAE3VCI9"/>
<evidence type="ECO:0000256" key="4">
    <source>
        <dbReference type="ARBA" id="ARBA00016962"/>
    </source>
</evidence>
<evidence type="ECO:0000256" key="7">
    <source>
        <dbReference type="ARBA" id="ARBA00022692"/>
    </source>
</evidence>
<dbReference type="InterPro" id="IPR025857">
    <property type="entry name" value="MacB_PCD"/>
</dbReference>
<proteinExistence type="inferred from homology"/>
<evidence type="ECO:0000256" key="2">
    <source>
        <dbReference type="ARBA" id="ARBA00008697"/>
    </source>
</evidence>
<evidence type="ECO:0000313" key="15">
    <source>
        <dbReference type="Proteomes" id="UP001241537"/>
    </source>
</evidence>
<evidence type="ECO:0000256" key="1">
    <source>
        <dbReference type="ARBA" id="ARBA00004651"/>
    </source>
</evidence>
<dbReference type="Pfam" id="PF12704">
    <property type="entry name" value="MacB_PCD"/>
    <property type="match status" value="1"/>
</dbReference>
<dbReference type="RefSeq" id="WP_307255402.1">
    <property type="nucleotide sequence ID" value="NZ_JAUSTO010000021.1"/>
</dbReference>
<dbReference type="PANTHER" id="PTHR43738:SF1">
    <property type="entry name" value="HEMIN TRANSPORT SYSTEM PERMEASE PROTEIN HRTB-RELATED"/>
    <property type="match status" value="1"/>
</dbReference>
<evidence type="ECO:0000256" key="5">
    <source>
        <dbReference type="ARBA" id="ARBA00022448"/>
    </source>
</evidence>
<evidence type="ECO:0000256" key="9">
    <source>
        <dbReference type="ARBA" id="ARBA00023136"/>
    </source>
</evidence>
<accession>A0AAE3VCI9</accession>
<evidence type="ECO:0000256" key="10">
    <source>
        <dbReference type="ARBA" id="ARBA00024973"/>
    </source>
</evidence>
<evidence type="ECO:0000256" key="11">
    <source>
        <dbReference type="SAM" id="Phobius"/>
    </source>
</evidence>
<dbReference type="InterPro" id="IPR051125">
    <property type="entry name" value="ABC-4/HrtB_transporter"/>
</dbReference>
<dbReference type="GO" id="GO:0005886">
    <property type="term" value="C:plasma membrane"/>
    <property type="evidence" value="ECO:0007669"/>
    <property type="project" value="UniProtKB-SubCell"/>
</dbReference>
<keyword evidence="15" id="KW-1185">Reference proteome</keyword>
<keyword evidence="8 11" id="KW-1133">Transmembrane helix</keyword>
<feature type="domain" description="MacB-like periplasmic core" evidence="13">
    <location>
        <begin position="22"/>
        <end position="238"/>
    </location>
</feature>
<keyword evidence="9 11" id="KW-0472">Membrane</keyword>
<dbReference type="Proteomes" id="UP001241537">
    <property type="component" value="Unassembled WGS sequence"/>
</dbReference>
<keyword evidence="7 11" id="KW-0812">Transmembrane</keyword>
<comment type="caution">
    <text evidence="14">The sequence shown here is derived from an EMBL/GenBank/DDBJ whole genome shotgun (WGS) entry which is preliminary data.</text>
</comment>
<evidence type="ECO:0000259" key="13">
    <source>
        <dbReference type="Pfam" id="PF12704"/>
    </source>
</evidence>
<organism evidence="14 15">
    <name type="scientific">Moryella indoligenes</name>
    <dbReference type="NCBI Taxonomy" id="371674"/>
    <lineage>
        <taxon>Bacteria</taxon>
        <taxon>Bacillati</taxon>
        <taxon>Bacillota</taxon>
        <taxon>Clostridia</taxon>
        <taxon>Lachnospirales</taxon>
        <taxon>Lachnospiraceae</taxon>
        <taxon>Moryella</taxon>
    </lineage>
</organism>
<protein>
    <recommendedName>
        <fullName evidence="4">Putative hemin transport system permease protein HrtB</fullName>
    </recommendedName>
</protein>
<feature type="transmembrane region" description="Helical" evidence="11">
    <location>
        <begin position="361"/>
        <end position="384"/>
    </location>
</feature>
<evidence type="ECO:0000256" key="6">
    <source>
        <dbReference type="ARBA" id="ARBA00022475"/>
    </source>
</evidence>
<evidence type="ECO:0000313" key="14">
    <source>
        <dbReference type="EMBL" id="MDQ0153470.1"/>
    </source>
</evidence>
<keyword evidence="6" id="KW-1003">Cell membrane</keyword>
<dbReference type="PANTHER" id="PTHR43738">
    <property type="entry name" value="ABC TRANSPORTER, MEMBRANE PROTEIN"/>
    <property type="match status" value="1"/>
</dbReference>
<feature type="transmembrane region" description="Helical" evidence="11">
    <location>
        <begin position="21"/>
        <end position="44"/>
    </location>
</feature>
<comment type="similarity">
    <text evidence="2">Belongs to the ABC-4 integral membrane protein family. HrtB subfamily.</text>
</comment>
<gene>
    <name evidence="14" type="ORF">J2S20_002190</name>
</gene>
<feature type="transmembrane region" description="Helical" evidence="11">
    <location>
        <begin position="319"/>
        <end position="341"/>
    </location>
</feature>
<dbReference type="Pfam" id="PF02687">
    <property type="entry name" value="FtsX"/>
    <property type="match status" value="1"/>
</dbReference>